<dbReference type="OrthoDB" id="259894at2157"/>
<organism evidence="2 3">
    <name type="scientific">Halorubrum ruber</name>
    <dbReference type="NCBI Taxonomy" id="2982524"/>
    <lineage>
        <taxon>Archaea</taxon>
        <taxon>Methanobacteriati</taxon>
        <taxon>Methanobacteriota</taxon>
        <taxon>Stenosarchaea group</taxon>
        <taxon>Halobacteria</taxon>
        <taxon>Halobacteriales</taxon>
        <taxon>Haloferacaceae</taxon>
        <taxon>Halorubrum</taxon>
    </lineage>
</organism>
<dbReference type="AlphaFoldDB" id="A0A8T8LJI0"/>
<sequence length="431" mass="46415">MSTEEMPDDISGPDADTPIAKLNAAYGTFEQDVKSADNAGEAMRLCLDAAEGFAEIEVEAGDAAGDQINSMARAYLNQLADTKSGVDRKSVRRVWSDKRDELEKERQISDGEAVIFPELVERTLRSVTKKVTTDRSSTEETEYVLKFDDSNGTQLTVTQSTLFEGRAMWKAYTAAQEGEYPDRIGNEEVEWDNWVGGVLEDVGEDVEEEPGARTAALQALKNHVMNSTAFGNRMDAVEHGGVFVNAEPPDNTEVVVPREAIASITNTHEITDRALQAEISARGLTGPSTAGDKVAVSTTVHGNWQTFWYLSGDAFEVNEDSYKQEAEDPLDRMGPAPGDEDDDDDGDKVVNESDNIGDDSNTDTDDGSDQSGASPDSNDGDGGDNDDDGDKVVSESDDVRDDSNTDTDDGSEEDRSPGKIGSYGGEDGGDA</sequence>
<protein>
    <submittedName>
        <fullName evidence="2">Uncharacterized protein</fullName>
    </submittedName>
</protein>
<feature type="compositionally biased region" description="Basic and acidic residues" evidence="1">
    <location>
        <begin position="322"/>
        <end position="331"/>
    </location>
</feature>
<dbReference type="Proteomes" id="UP000679341">
    <property type="component" value="Chromosome"/>
</dbReference>
<dbReference type="GeneID" id="64828161"/>
<evidence type="ECO:0000256" key="1">
    <source>
        <dbReference type="SAM" id="MobiDB-lite"/>
    </source>
</evidence>
<dbReference type="RefSeq" id="WP_211553333.1">
    <property type="nucleotide sequence ID" value="NZ_CP073695.1"/>
</dbReference>
<feature type="region of interest" description="Disordered" evidence="1">
    <location>
        <begin position="322"/>
        <end position="431"/>
    </location>
</feature>
<dbReference type="KEGG" id="hss:J7656_11435"/>
<dbReference type="EMBL" id="CP073695">
    <property type="protein sequence ID" value="QUO47187.1"/>
    <property type="molecule type" value="Genomic_DNA"/>
</dbReference>
<gene>
    <name evidence="2" type="ORF">J7656_11435</name>
</gene>
<name>A0A8T8LJI0_9EURY</name>
<feature type="compositionally biased region" description="Acidic residues" evidence="1">
    <location>
        <begin position="355"/>
        <end position="368"/>
    </location>
</feature>
<evidence type="ECO:0000313" key="2">
    <source>
        <dbReference type="EMBL" id="QUO47187.1"/>
    </source>
</evidence>
<evidence type="ECO:0000313" key="3">
    <source>
        <dbReference type="Proteomes" id="UP000679341"/>
    </source>
</evidence>
<feature type="compositionally biased region" description="Gly residues" evidence="1">
    <location>
        <begin position="421"/>
        <end position="431"/>
    </location>
</feature>
<keyword evidence="3" id="KW-1185">Reference proteome</keyword>
<feature type="compositionally biased region" description="Acidic residues" evidence="1">
    <location>
        <begin position="378"/>
        <end position="412"/>
    </location>
</feature>
<proteinExistence type="predicted"/>
<accession>A0A8T8LJI0</accession>
<reference evidence="2 3" key="1">
    <citation type="submission" date="2021-03" db="EMBL/GenBank/DDBJ databases">
        <title>Halorubrum sodomense MBLA0099, Whole genome shotgun sequencing.</title>
        <authorList>
            <person name="Seo M.-J."/>
            <person name="Cho E.-S."/>
            <person name="Hwang C.Y."/>
        </authorList>
    </citation>
    <scope>NUCLEOTIDE SEQUENCE [LARGE SCALE GENOMIC DNA]</scope>
    <source>
        <strain evidence="2 3">MBLA0099</strain>
    </source>
</reference>